<evidence type="ECO:0000259" key="1">
    <source>
        <dbReference type="Pfam" id="PF13635"/>
    </source>
</evidence>
<evidence type="ECO:0000313" key="2">
    <source>
        <dbReference type="EMBL" id="SDE98772.1"/>
    </source>
</evidence>
<evidence type="ECO:0000313" key="3">
    <source>
        <dbReference type="Proteomes" id="UP000182114"/>
    </source>
</evidence>
<reference evidence="3" key="1">
    <citation type="submission" date="2016-10" db="EMBL/GenBank/DDBJ databases">
        <authorList>
            <person name="Varghese N."/>
            <person name="Submissions S."/>
        </authorList>
    </citation>
    <scope>NUCLEOTIDE SEQUENCE [LARGE SCALE GENOMIC DNA]</scope>
    <source>
        <strain evidence="3">DSM 24729</strain>
    </source>
</reference>
<dbReference type="PANTHER" id="PTHR43566">
    <property type="entry name" value="CONSERVED PROTEIN"/>
    <property type="match status" value="1"/>
</dbReference>
<dbReference type="AlphaFoldDB" id="A0A1G7HE84"/>
<dbReference type="EMBL" id="FNBD01000006">
    <property type="protein sequence ID" value="SDE98772.1"/>
    <property type="molecule type" value="Genomic_DNA"/>
</dbReference>
<protein>
    <recommendedName>
        <fullName evidence="1">DUF4143 domain-containing protein</fullName>
    </recommendedName>
</protein>
<dbReference type="RefSeq" id="WP_074538406.1">
    <property type="nucleotide sequence ID" value="NZ_FNBD01000006.1"/>
</dbReference>
<dbReference type="Pfam" id="PF13635">
    <property type="entry name" value="DUF4143"/>
    <property type="match status" value="1"/>
</dbReference>
<dbReference type="InterPro" id="IPR025420">
    <property type="entry name" value="DUF4143"/>
</dbReference>
<dbReference type="eggNOG" id="COG1373">
    <property type="taxonomic scope" value="Bacteria"/>
</dbReference>
<keyword evidence="3" id="KW-1185">Reference proteome</keyword>
<organism evidence="2 3">
    <name type="scientific">Cellulophaga baltica</name>
    <dbReference type="NCBI Taxonomy" id="76594"/>
    <lineage>
        <taxon>Bacteria</taxon>
        <taxon>Pseudomonadati</taxon>
        <taxon>Bacteroidota</taxon>
        <taxon>Flavobacteriia</taxon>
        <taxon>Flavobacteriales</taxon>
        <taxon>Flavobacteriaceae</taxon>
        <taxon>Cellulophaga</taxon>
    </lineage>
</organism>
<name>A0A1G7HE84_9FLAO</name>
<dbReference type="Proteomes" id="UP000182114">
    <property type="component" value="Unassembled WGS sequence"/>
</dbReference>
<accession>A0A1G7HE84</accession>
<dbReference type="PANTHER" id="PTHR43566:SF1">
    <property type="entry name" value="AAA+ ATPASE DOMAIN-CONTAINING PROTEIN"/>
    <property type="match status" value="1"/>
</dbReference>
<gene>
    <name evidence="2" type="ORF">SAMN04487992_10619</name>
</gene>
<sequence>MSYGGICKPEILEKLLRALAFQIGSEVSYDELAQVLCIDMKTVSNYINLLYQAYVIFKLPSFNKNLRNEIKTNQKKYFYDTGVRNMIIGDLKPLEVRQDKGNLWGNFLIAERLKHNAYKSSLSKGYYWRTTKQQEIDYAAEEATIITGFK</sequence>
<proteinExistence type="predicted"/>
<feature type="domain" description="DUF4143" evidence="1">
    <location>
        <begin position="3"/>
        <end position="142"/>
    </location>
</feature>